<dbReference type="Proteomes" id="UP001601059">
    <property type="component" value="Unassembled WGS sequence"/>
</dbReference>
<feature type="region of interest" description="Disordered" evidence="1">
    <location>
        <begin position="27"/>
        <end position="46"/>
    </location>
</feature>
<name>A0ABW6KIP6_9BACI</name>
<sequence length="46" mass="5381">MENKKEKDASNVEFGIEFGDFNAAKHLETPYMNKDKKKKESKKEDC</sequence>
<organism evidence="2 3">
    <name type="scientific">Cytobacillus spartinae</name>
    <dbReference type="NCBI Taxonomy" id="3299023"/>
    <lineage>
        <taxon>Bacteria</taxon>
        <taxon>Bacillati</taxon>
        <taxon>Bacillota</taxon>
        <taxon>Bacilli</taxon>
        <taxon>Bacillales</taxon>
        <taxon>Bacillaceae</taxon>
        <taxon>Cytobacillus</taxon>
    </lineage>
</organism>
<evidence type="ECO:0000256" key="1">
    <source>
        <dbReference type="SAM" id="MobiDB-lite"/>
    </source>
</evidence>
<keyword evidence="3" id="KW-1185">Reference proteome</keyword>
<evidence type="ECO:0000313" key="3">
    <source>
        <dbReference type="Proteomes" id="UP001601059"/>
    </source>
</evidence>
<evidence type="ECO:0000313" key="2">
    <source>
        <dbReference type="EMBL" id="MFE8703599.1"/>
    </source>
</evidence>
<reference evidence="2 3" key="1">
    <citation type="submission" date="2024-08" db="EMBL/GenBank/DDBJ databases">
        <title>Two novel Cytobacillus novel species.</title>
        <authorList>
            <person name="Liu G."/>
        </authorList>
    </citation>
    <scope>NUCLEOTIDE SEQUENCE [LARGE SCALE GENOMIC DNA]</scope>
    <source>
        <strain evidence="2 3">FJAT-54145</strain>
    </source>
</reference>
<proteinExistence type="predicted"/>
<comment type="caution">
    <text evidence="2">The sequence shown here is derived from an EMBL/GenBank/DDBJ whole genome shotgun (WGS) entry which is preliminary data.</text>
</comment>
<accession>A0ABW6KIP6</accession>
<dbReference type="RefSeq" id="WP_389364256.1">
    <property type="nucleotide sequence ID" value="NZ_JBIACK010000017.1"/>
</dbReference>
<gene>
    <name evidence="2" type="ORF">ACFYKX_23825</name>
</gene>
<dbReference type="EMBL" id="JBIACK010000017">
    <property type="protein sequence ID" value="MFE8703599.1"/>
    <property type="molecule type" value="Genomic_DNA"/>
</dbReference>
<protein>
    <submittedName>
        <fullName evidence="2">Uncharacterized protein</fullName>
    </submittedName>
</protein>